<organism evidence="3 4">
    <name type="scientific">Dreissena polymorpha</name>
    <name type="common">Zebra mussel</name>
    <name type="synonym">Mytilus polymorpha</name>
    <dbReference type="NCBI Taxonomy" id="45954"/>
    <lineage>
        <taxon>Eukaryota</taxon>
        <taxon>Metazoa</taxon>
        <taxon>Spiralia</taxon>
        <taxon>Lophotrochozoa</taxon>
        <taxon>Mollusca</taxon>
        <taxon>Bivalvia</taxon>
        <taxon>Autobranchia</taxon>
        <taxon>Heteroconchia</taxon>
        <taxon>Euheterodonta</taxon>
        <taxon>Imparidentia</taxon>
        <taxon>Neoheterodontei</taxon>
        <taxon>Myida</taxon>
        <taxon>Dreissenoidea</taxon>
        <taxon>Dreissenidae</taxon>
        <taxon>Dreissena</taxon>
    </lineage>
</organism>
<evidence type="ECO:0000256" key="1">
    <source>
        <dbReference type="SAM" id="MobiDB-lite"/>
    </source>
</evidence>
<protein>
    <recommendedName>
        <fullName evidence="2">Ubiquitin carboxyl-terminal hydrolase 40 ubiquitin-like domain-containing protein</fullName>
    </recommendedName>
</protein>
<dbReference type="Proteomes" id="UP000828390">
    <property type="component" value="Unassembled WGS sequence"/>
</dbReference>
<reference evidence="3" key="2">
    <citation type="submission" date="2020-11" db="EMBL/GenBank/DDBJ databases">
        <authorList>
            <person name="McCartney M.A."/>
            <person name="Auch B."/>
            <person name="Kono T."/>
            <person name="Mallez S."/>
            <person name="Becker A."/>
            <person name="Gohl D.M."/>
            <person name="Silverstein K.A.T."/>
            <person name="Koren S."/>
            <person name="Bechman K.B."/>
            <person name="Herman A."/>
            <person name="Abrahante J.E."/>
            <person name="Garbe J."/>
        </authorList>
    </citation>
    <scope>NUCLEOTIDE SEQUENCE</scope>
    <source>
        <strain evidence="3">Duluth1</strain>
        <tissue evidence="3">Whole animal</tissue>
    </source>
</reference>
<sequence>MYHAYIVDIDGLGNWVTPEEEEIIVPIDPITGGVDFLECESPIELVQFILAHDMNRGMTVDKIGGEIQKQTGISWNKRFKSKYGTMSKFFEKYDDKFLFDPVTKIVSLKDYSNAKKPTNTKQISTNCDTKPFCDSPHISEGNQSRNNGNQSDSRSHHDRSSGHHGKNVSESGDSKGKINRPRPGSTWFDFNDSRVQPIYERALEKQFSGKESAYMLFYRKQTMLRPPNAQGNKLYYIPENLITIVTKDNSKLEAERIAYEKAINKLTLVVHYSCFYKYREGALKALPGAVTSKLEIDQRDTTATLYKTALEVGMDYLPCDKFVISTFKELAAGGHVYDDIIESPDLPLQHCIIQDGAQLFIWDGSTVENSPIPHGCDSEPVFITVVYDLDLQFSYGFSRSLTLQEVKVVICDFIRSVPENLQLKKVTEKGDAKGFTNSDEYSTVKELGLQDGDRLLAIDKSQKGGLSDKNFASCSIYNKFVIKAENRCCELSKDSLDYPSVRIEVDKTISVSELKSIILHQLGLLDVGETRLRIDHDTMGLRAPLHEGHAVFDAGITQGSRVIVERGSAPQSDEITVYFTSVDSASGPDTSEVIVKQNTTVDQCLKCILLQTNIGDEDWHLRKTNWCGEAADLLDDLDMTLTSALVHDGDILLLERGRLPPKGFIRIPIWLHSTPESISSQSQGGIMHWMYAFFGISQSDSKRSDEVLSKFEPFYIDDLEICKNATLSDLKQQVMTLNLVADLPIPSADFMRLRVKEKDKMTTVLRDSNQTLGKLKLTSNTVLALQILPEEEKLSASSFVLSVCQRVPDTKTYSSPVELVWNPLGGATIQSLKEAVASVLFIEPQNICMAKHFPQRHEWMVIKKPAQQHHSGKKKHKGWKDNLKLAPYHMSDGDLIGVKDLQYDPNNIDDFMTEADEIGRMELVQLDEEKRKMRGERKEMQGELGIGEKPKRREVGISIKVGDFS</sequence>
<dbReference type="CDD" id="cd02257">
    <property type="entry name" value="Peptidase_C19"/>
    <property type="match status" value="1"/>
</dbReference>
<feature type="compositionally biased region" description="Polar residues" evidence="1">
    <location>
        <begin position="115"/>
        <end position="128"/>
    </location>
</feature>
<gene>
    <name evidence="3" type="ORF">DPMN_165900</name>
</gene>
<dbReference type="Gene3D" id="3.90.70.10">
    <property type="entry name" value="Cysteine proteinases"/>
    <property type="match status" value="1"/>
</dbReference>
<dbReference type="Pfam" id="PF25822">
    <property type="entry name" value="UBL_USP40"/>
    <property type="match status" value="1"/>
</dbReference>
<evidence type="ECO:0000313" key="3">
    <source>
        <dbReference type="EMBL" id="KAH3787771.1"/>
    </source>
</evidence>
<dbReference type="AlphaFoldDB" id="A0A9D4EXQ1"/>
<dbReference type="InterPro" id="IPR057763">
    <property type="entry name" value="UBL_USP40"/>
</dbReference>
<accession>A0A9D4EXQ1</accession>
<dbReference type="SUPFAM" id="SSF54001">
    <property type="entry name" value="Cysteine proteinases"/>
    <property type="match status" value="1"/>
</dbReference>
<keyword evidence="4" id="KW-1185">Reference proteome</keyword>
<name>A0A9D4EXQ1_DREPO</name>
<dbReference type="EMBL" id="JAIWYP010000008">
    <property type="protein sequence ID" value="KAH3787771.1"/>
    <property type="molecule type" value="Genomic_DNA"/>
</dbReference>
<dbReference type="InterPro" id="IPR038765">
    <property type="entry name" value="Papain-like_cys_pep_sf"/>
</dbReference>
<evidence type="ECO:0000259" key="2">
    <source>
        <dbReference type="Pfam" id="PF25822"/>
    </source>
</evidence>
<proteinExistence type="predicted"/>
<evidence type="ECO:0000313" key="4">
    <source>
        <dbReference type="Proteomes" id="UP000828390"/>
    </source>
</evidence>
<feature type="compositionally biased region" description="Polar residues" evidence="1">
    <location>
        <begin position="140"/>
        <end position="150"/>
    </location>
</feature>
<feature type="region of interest" description="Disordered" evidence="1">
    <location>
        <begin position="115"/>
        <end position="189"/>
    </location>
</feature>
<feature type="domain" description="Ubiquitin carboxyl-terminal hydrolase 40 ubiquitin-like" evidence="2">
    <location>
        <begin position="575"/>
        <end position="661"/>
    </location>
</feature>
<reference evidence="3" key="1">
    <citation type="journal article" date="2019" name="bioRxiv">
        <title>The Genome of the Zebra Mussel, Dreissena polymorpha: A Resource for Invasive Species Research.</title>
        <authorList>
            <person name="McCartney M.A."/>
            <person name="Auch B."/>
            <person name="Kono T."/>
            <person name="Mallez S."/>
            <person name="Zhang Y."/>
            <person name="Obille A."/>
            <person name="Becker A."/>
            <person name="Abrahante J.E."/>
            <person name="Garbe J."/>
            <person name="Badalamenti J.P."/>
            <person name="Herman A."/>
            <person name="Mangelson H."/>
            <person name="Liachko I."/>
            <person name="Sullivan S."/>
            <person name="Sone E.D."/>
            <person name="Koren S."/>
            <person name="Silverstein K.A.T."/>
            <person name="Beckman K.B."/>
            <person name="Gohl D.M."/>
        </authorList>
    </citation>
    <scope>NUCLEOTIDE SEQUENCE</scope>
    <source>
        <strain evidence="3">Duluth1</strain>
        <tissue evidence="3">Whole animal</tissue>
    </source>
</reference>
<comment type="caution">
    <text evidence="3">The sequence shown here is derived from an EMBL/GenBank/DDBJ whole genome shotgun (WGS) entry which is preliminary data.</text>
</comment>